<dbReference type="InterPro" id="IPR024548">
    <property type="entry name" value="Cu2_monoox_C"/>
</dbReference>
<comment type="similarity">
    <text evidence="1">Belongs to the copper type II ascorbate-dependent monooxygenase family.</text>
</comment>
<dbReference type="EMBL" id="CAXLJM020000011">
    <property type="protein sequence ID" value="CAL8076544.1"/>
    <property type="molecule type" value="Genomic_DNA"/>
</dbReference>
<proteinExistence type="inferred from homology"/>
<dbReference type="SMART" id="SM00664">
    <property type="entry name" value="DoH"/>
    <property type="match status" value="1"/>
</dbReference>
<evidence type="ECO:0000256" key="3">
    <source>
        <dbReference type="ARBA" id="ARBA00023180"/>
    </source>
</evidence>
<dbReference type="InterPro" id="IPR000323">
    <property type="entry name" value="Cu2_ascorb_mOase_N"/>
</dbReference>
<dbReference type="InterPro" id="IPR008977">
    <property type="entry name" value="PHM/PNGase_F_dom_sf"/>
</dbReference>
<reference evidence="6 7" key="1">
    <citation type="submission" date="2024-08" db="EMBL/GenBank/DDBJ databases">
        <authorList>
            <person name="Cucini C."/>
            <person name="Frati F."/>
        </authorList>
    </citation>
    <scope>NUCLEOTIDE SEQUENCE [LARGE SCALE GENOMIC DNA]</scope>
</reference>
<dbReference type="Pfam" id="PF03351">
    <property type="entry name" value="DOMON"/>
    <property type="match status" value="1"/>
</dbReference>
<protein>
    <recommendedName>
        <fullName evidence="5">DOMON domain-containing protein</fullName>
    </recommendedName>
</protein>
<feature type="signal peptide" evidence="4">
    <location>
        <begin position="1"/>
        <end position="22"/>
    </location>
</feature>
<dbReference type="InterPro" id="IPR036939">
    <property type="entry name" value="Cu2_ascorb_mOase_N_sf"/>
</dbReference>
<dbReference type="InterPro" id="IPR005018">
    <property type="entry name" value="DOMON_domain"/>
</dbReference>
<dbReference type="Proteomes" id="UP001642540">
    <property type="component" value="Unassembled WGS sequence"/>
</dbReference>
<dbReference type="PRINTS" id="PR00767">
    <property type="entry name" value="DBMONOXGNASE"/>
</dbReference>
<evidence type="ECO:0000256" key="2">
    <source>
        <dbReference type="ARBA" id="ARBA00023157"/>
    </source>
</evidence>
<dbReference type="SUPFAM" id="SSF49742">
    <property type="entry name" value="PHM/PNGase F"/>
    <property type="match status" value="2"/>
</dbReference>
<evidence type="ECO:0000256" key="4">
    <source>
        <dbReference type="SAM" id="SignalP"/>
    </source>
</evidence>
<dbReference type="CDD" id="cd09631">
    <property type="entry name" value="DOMON_DOH"/>
    <property type="match status" value="1"/>
</dbReference>
<keyword evidence="4" id="KW-0732">Signal</keyword>
<dbReference type="SUPFAM" id="SSF49344">
    <property type="entry name" value="CBD9-like"/>
    <property type="match status" value="1"/>
</dbReference>
<evidence type="ECO:0000256" key="1">
    <source>
        <dbReference type="ARBA" id="ARBA00010676"/>
    </source>
</evidence>
<name>A0ABP1PV19_9HEXA</name>
<dbReference type="InterPro" id="IPR045266">
    <property type="entry name" value="DOH_DOMON"/>
</dbReference>
<keyword evidence="3" id="KW-0325">Glycoprotein</keyword>
<dbReference type="InterPro" id="IPR028460">
    <property type="entry name" value="Tbh/DBH"/>
</dbReference>
<organism evidence="6 7">
    <name type="scientific">Orchesella dallaii</name>
    <dbReference type="NCBI Taxonomy" id="48710"/>
    <lineage>
        <taxon>Eukaryota</taxon>
        <taxon>Metazoa</taxon>
        <taxon>Ecdysozoa</taxon>
        <taxon>Arthropoda</taxon>
        <taxon>Hexapoda</taxon>
        <taxon>Collembola</taxon>
        <taxon>Entomobryomorpha</taxon>
        <taxon>Entomobryoidea</taxon>
        <taxon>Orchesellidae</taxon>
        <taxon>Orchesellinae</taxon>
        <taxon>Orchesella</taxon>
    </lineage>
</organism>
<dbReference type="Gene3D" id="2.60.120.230">
    <property type="match status" value="1"/>
</dbReference>
<evidence type="ECO:0000313" key="6">
    <source>
        <dbReference type="EMBL" id="CAL8076544.1"/>
    </source>
</evidence>
<accession>A0ABP1PV19</accession>
<dbReference type="Gene3D" id="2.60.120.310">
    <property type="entry name" value="Copper type II, ascorbate-dependent monooxygenase, N-terminal domain"/>
    <property type="match status" value="1"/>
</dbReference>
<comment type="caution">
    <text evidence="6">The sequence shown here is derived from an EMBL/GenBank/DDBJ whole genome shotgun (WGS) entry which is preliminary data.</text>
</comment>
<sequence length="610" mass="70313">MKTILVFQCLLFTNFYLQFSLAENGNPYKHKVTLDPKERYQLEWLVNWDEKRVTFNVTVLTNGYIGFGLSKKGKMSGADIIIGGVGKKGKPYFTDRYAIGNQLPEIDESQDWTLHEAWERGGVTFLSFSRPFDTCDENHDLPITDDVLRLIWAYGEVDDDLQYHFGHRGVYNVYLLDPDLAPRNRGEARRIIPVWNITKDLRVPAKETTYWCSFHKVPTKTKHHIIGFDVIFPTELDRRHIHHLLLYRCYAPIGTQPETIFGGPSKTRGNECYAPVEPDTLGFKYCSETFYVWVAGGRHIFFPEHVGLPISEHGAEYFMLEVHYNNPNLIPNLNLRVSVEAYYTNQLREHDAGMLYIGEWSPGATTLLVPPNSIDYQFLGHCAPGCTQKYFGKTGNIKVFAAVQHTHLSGRGVRVLHFRGKKELPWISYDDNFDFNFQQFRVLRKEREVRPGDQLIMSCNYDTTEKNGSVAIGGFGTRQEMCHSFMYYYNRVPGASNCLSQIRTKEYNQTLGIESVIWDPSRVDMVITNPTQFAGLTMIEYGNNHVEWDIAKREEIQRHHRFQPQVVMCPSSLPEGYPSSIATGDDEHLSEFPRNVKRYSRSPQCRQAYG</sequence>
<dbReference type="InterPro" id="IPR014784">
    <property type="entry name" value="Cu2_ascorb_mOase-like_C"/>
</dbReference>
<feature type="domain" description="DOMON" evidence="5">
    <location>
        <begin position="38"/>
        <end position="155"/>
    </location>
</feature>
<keyword evidence="7" id="KW-1185">Reference proteome</keyword>
<dbReference type="PANTHER" id="PTHR10157:SF23">
    <property type="entry name" value="MOXD1 HOMOLOG 1"/>
    <property type="match status" value="1"/>
</dbReference>
<dbReference type="PANTHER" id="PTHR10157">
    <property type="entry name" value="DOPAMINE BETA HYDROXYLASE RELATED"/>
    <property type="match status" value="1"/>
</dbReference>
<evidence type="ECO:0000313" key="7">
    <source>
        <dbReference type="Proteomes" id="UP001642540"/>
    </source>
</evidence>
<gene>
    <name evidence="6" type="ORF">ODALV1_LOCUS3509</name>
</gene>
<dbReference type="PROSITE" id="PS50836">
    <property type="entry name" value="DOMON"/>
    <property type="match status" value="1"/>
</dbReference>
<dbReference type="Pfam" id="PF03712">
    <property type="entry name" value="Cu2_monoox_C"/>
    <property type="match status" value="1"/>
</dbReference>
<evidence type="ECO:0000259" key="5">
    <source>
        <dbReference type="PROSITE" id="PS50836"/>
    </source>
</evidence>
<dbReference type="Pfam" id="PF01082">
    <property type="entry name" value="Cu2_monooxygen"/>
    <property type="match status" value="1"/>
</dbReference>
<keyword evidence="2" id="KW-1015">Disulfide bond</keyword>
<feature type="chain" id="PRO_5047480740" description="DOMON domain-containing protein" evidence="4">
    <location>
        <begin position="23"/>
        <end position="610"/>
    </location>
</feature>
<dbReference type="InterPro" id="IPR000945">
    <property type="entry name" value="DBH-like"/>
</dbReference>